<protein>
    <submittedName>
        <fullName evidence="6">Terpene synthase</fullName>
    </submittedName>
</protein>
<dbReference type="Pfam" id="PF03936">
    <property type="entry name" value="Terpene_synth_C"/>
    <property type="match status" value="1"/>
</dbReference>
<dbReference type="AlphaFoldDB" id="A0A6B7HD07"/>
<keyword evidence="2" id="KW-0479">Metal-binding</keyword>
<keyword evidence="3" id="KW-0460">Magnesium</keyword>
<dbReference type="InterPro" id="IPR005630">
    <property type="entry name" value="Terpene_synthase_metal-bd"/>
</dbReference>
<dbReference type="InterPro" id="IPR034741">
    <property type="entry name" value="Terpene_cyclase-like_1_C"/>
</dbReference>
<dbReference type="SUPFAM" id="SSF48239">
    <property type="entry name" value="Terpenoid cyclases/Protein prenyltransferases"/>
    <property type="match status" value="1"/>
</dbReference>
<reference evidence="6" key="1">
    <citation type="submission" date="2018-03" db="EMBL/GenBank/DDBJ databases">
        <title>Cloning of terpene synthase gene (tps) in Chrysanthemum indicum var. aromaticum and genetic transformation of Chrysanthemum indicum.</title>
        <authorList>
            <person name="Wang X."/>
        </authorList>
    </citation>
    <scope>NUCLEOTIDE SEQUENCE</scope>
    <source>
        <tissue evidence="6">Leaf</tissue>
    </source>
</reference>
<dbReference type="SUPFAM" id="SSF48576">
    <property type="entry name" value="Terpenoid synthases"/>
    <property type="match status" value="1"/>
</dbReference>
<feature type="domain" description="Terpene synthase N-terminal" evidence="4">
    <location>
        <begin position="77"/>
        <end position="251"/>
    </location>
</feature>
<comment type="cofactor">
    <cofactor evidence="1">
        <name>Mg(2+)</name>
        <dbReference type="ChEBI" id="CHEBI:18420"/>
    </cofactor>
</comment>
<dbReference type="GO" id="GO:0000287">
    <property type="term" value="F:magnesium ion binding"/>
    <property type="evidence" value="ECO:0007669"/>
    <property type="project" value="InterPro"/>
</dbReference>
<dbReference type="SFLD" id="SFLDS00005">
    <property type="entry name" value="Isoprenoid_Synthase_Type_I"/>
    <property type="match status" value="1"/>
</dbReference>
<accession>A0A6B7HD07</accession>
<proteinExistence type="evidence at transcript level"/>
<dbReference type="Gene3D" id="1.50.10.130">
    <property type="entry name" value="Terpene synthase, N-terminal domain"/>
    <property type="match status" value="1"/>
</dbReference>
<evidence type="ECO:0000256" key="3">
    <source>
        <dbReference type="ARBA" id="ARBA00022842"/>
    </source>
</evidence>
<dbReference type="FunFam" id="1.10.600.10:FF:000007">
    <property type="entry name" value="Isoprene synthase, chloroplastic"/>
    <property type="match status" value="1"/>
</dbReference>
<dbReference type="SFLD" id="SFLDG01019">
    <property type="entry name" value="Terpene_Cyclase_Like_1_C_Termi"/>
    <property type="match status" value="1"/>
</dbReference>
<dbReference type="InterPro" id="IPR036965">
    <property type="entry name" value="Terpene_synth_N_sf"/>
</dbReference>
<organism evidence="6">
    <name type="scientific">Chrysanthemum indicum var. aromaticum</name>
    <dbReference type="NCBI Taxonomy" id="196241"/>
    <lineage>
        <taxon>Eukaryota</taxon>
        <taxon>Viridiplantae</taxon>
        <taxon>Streptophyta</taxon>
        <taxon>Embryophyta</taxon>
        <taxon>Tracheophyta</taxon>
        <taxon>Spermatophyta</taxon>
        <taxon>Magnoliopsida</taxon>
        <taxon>eudicotyledons</taxon>
        <taxon>Gunneridae</taxon>
        <taxon>Pentapetalae</taxon>
        <taxon>asterids</taxon>
        <taxon>campanulids</taxon>
        <taxon>Asterales</taxon>
        <taxon>Asteraceae</taxon>
        <taxon>Asteroideae</taxon>
        <taxon>Anthemideae</taxon>
        <taxon>Artemisiinae</taxon>
        <taxon>Chrysanthemum</taxon>
    </lineage>
</organism>
<dbReference type="FunFam" id="1.50.10.130:FF:000001">
    <property type="entry name" value="Isoprene synthase, chloroplastic"/>
    <property type="match status" value="1"/>
</dbReference>
<dbReference type="GO" id="GO:0010333">
    <property type="term" value="F:terpene synthase activity"/>
    <property type="evidence" value="ECO:0007669"/>
    <property type="project" value="InterPro"/>
</dbReference>
<dbReference type="InterPro" id="IPR008930">
    <property type="entry name" value="Terpenoid_cyclase/PrenylTrfase"/>
</dbReference>
<dbReference type="Gene3D" id="1.10.600.10">
    <property type="entry name" value="Farnesyl Diphosphate Synthase"/>
    <property type="match status" value="1"/>
</dbReference>
<dbReference type="EMBL" id="MH124737">
    <property type="protein sequence ID" value="QCI62369.1"/>
    <property type="molecule type" value="mRNA"/>
</dbReference>
<evidence type="ECO:0000256" key="1">
    <source>
        <dbReference type="ARBA" id="ARBA00001946"/>
    </source>
</evidence>
<dbReference type="InterPro" id="IPR044814">
    <property type="entry name" value="Terpene_cyclase_plant_C1"/>
</dbReference>
<dbReference type="InterPro" id="IPR001906">
    <property type="entry name" value="Terpene_synth_N"/>
</dbReference>
<evidence type="ECO:0000259" key="5">
    <source>
        <dbReference type="Pfam" id="PF03936"/>
    </source>
</evidence>
<dbReference type="InterPro" id="IPR008949">
    <property type="entry name" value="Isoprenoid_synthase_dom_sf"/>
</dbReference>
<feature type="domain" description="Terpene synthase metal-binding" evidence="5">
    <location>
        <begin position="311"/>
        <end position="547"/>
    </location>
</feature>
<dbReference type="PANTHER" id="PTHR31225:SF9">
    <property type="entry name" value="TERPENE SYNTHASE 10"/>
    <property type="match status" value="1"/>
</dbReference>
<dbReference type="GO" id="GO:0016102">
    <property type="term" value="P:diterpenoid biosynthetic process"/>
    <property type="evidence" value="ECO:0007669"/>
    <property type="project" value="InterPro"/>
</dbReference>
<dbReference type="PANTHER" id="PTHR31225">
    <property type="entry name" value="OS04G0344100 PROTEIN-RELATED"/>
    <property type="match status" value="1"/>
</dbReference>
<gene>
    <name evidence="6" type="primary">TPS</name>
</gene>
<sequence length="605" mass="70110">MNDSSILRFIIDHSLLSNISLSMASIRLFPYSIIQQISSLARGNAYKRIYSTRATGITVDAPESHVRRSANYEPSSWSFDHIQSLSSKYTGHDYVARANTLKDAVKMMIRKAGNLLRTMELVDELQRLGISYLFEEEISNLLETIYYNYYKFPENWNKIDLNLKALGFRLLRQHGYHVPQEIFLNFKDKNQNRNAYLLSDVVEMLNVYEASYHSFEDESILEDARDITTKYLKESLEKIDGSIFSLVSHALEQPLHWRVPRVESKWFIELYEKKGGASPTLIELAKLDFDMVQAIHLEDLKHASRWWRNTSWDTKLTFTRDLIVENFLWTIGFSYLPNFSLGRRTITKVAVMITTLDDVYDVFGTLGELEQFTDVINRWDIEVIEQLPDYMKICFFGLYNSINDITYETLANKGFLILPYLKKAWADLCKAYLVEAQWYHRGHIPTLNEYLNNACVSISGPVALMHVHFLTSVSSIEEIQRCIERTENIVRYVSLIFRLTDDLGTSLGEMERGDTLKSIQLYMRETGATEPEARSYIKSLIGKTWKKLNKERAIVNSQSSREFIDYATNLARMAQFMYGEGDEDFGLDVIKSHVLSLLFTPIQGI</sequence>
<dbReference type="Pfam" id="PF01397">
    <property type="entry name" value="Terpene_synth"/>
    <property type="match status" value="1"/>
</dbReference>
<name>A0A6B7HD07_9ASTR</name>
<dbReference type="InterPro" id="IPR050148">
    <property type="entry name" value="Terpene_synthase-like"/>
</dbReference>
<evidence type="ECO:0000313" key="6">
    <source>
        <dbReference type="EMBL" id="QCI62369.1"/>
    </source>
</evidence>
<evidence type="ECO:0000259" key="4">
    <source>
        <dbReference type="Pfam" id="PF01397"/>
    </source>
</evidence>
<evidence type="ECO:0000256" key="2">
    <source>
        <dbReference type="ARBA" id="ARBA00022723"/>
    </source>
</evidence>
<dbReference type="CDD" id="cd00684">
    <property type="entry name" value="Terpene_cyclase_plant_C1"/>
    <property type="match status" value="1"/>
</dbReference>